<reference evidence="2 3" key="1">
    <citation type="journal article" date="2013" name="Genome Announc.">
        <title>Draft Genome Sequence of Bhargavaea cecembensis Strain DSE10T, Isolated from a Deep-Sea Sediment Sample Collected at a Depth of 5,904 m from the Chagos-Laccadive Ridge System in the Indian Ocean.</title>
        <authorList>
            <person name="Shivaji S."/>
            <person name="Ara S."/>
            <person name="Begum Z."/>
            <person name="Ruth M."/>
            <person name="Singh A."/>
            <person name="Kumar Pinnaka A."/>
        </authorList>
    </citation>
    <scope>NUCLEOTIDE SEQUENCE [LARGE SCALE GENOMIC DNA]</scope>
    <source>
        <strain evidence="2 3">DSE10</strain>
    </source>
</reference>
<gene>
    <name evidence="2" type="ORF">C772_02477</name>
</gene>
<dbReference type="EMBL" id="AOFT01000014">
    <property type="protein sequence ID" value="EMR05505.1"/>
    <property type="molecule type" value="Genomic_DNA"/>
</dbReference>
<keyword evidence="1" id="KW-1133">Transmembrane helix</keyword>
<feature type="transmembrane region" description="Helical" evidence="1">
    <location>
        <begin position="6"/>
        <end position="29"/>
    </location>
</feature>
<evidence type="ECO:0000313" key="3">
    <source>
        <dbReference type="Proteomes" id="UP000011919"/>
    </source>
</evidence>
<name>M7NV12_9BACL</name>
<dbReference type="OrthoDB" id="2454464at2"/>
<feature type="transmembrane region" description="Helical" evidence="1">
    <location>
        <begin position="60"/>
        <end position="76"/>
    </location>
</feature>
<dbReference type="RefSeq" id="WP_008300360.1">
    <property type="nucleotide sequence ID" value="NZ_AOFT01000014.1"/>
</dbReference>
<accession>M7NV12</accession>
<keyword evidence="3" id="KW-1185">Reference proteome</keyword>
<evidence type="ECO:0000256" key="1">
    <source>
        <dbReference type="SAM" id="Phobius"/>
    </source>
</evidence>
<organism evidence="2 3">
    <name type="scientific">Bhargavaea cecembensis DSE10</name>
    <dbReference type="NCBI Taxonomy" id="1235279"/>
    <lineage>
        <taxon>Bacteria</taxon>
        <taxon>Bacillati</taxon>
        <taxon>Bacillota</taxon>
        <taxon>Bacilli</taxon>
        <taxon>Bacillales</taxon>
        <taxon>Caryophanaceae</taxon>
        <taxon>Bhargavaea</taxon>
    </lineage>
</organism>
<protein>
    <submittedName>
        <fullName evidence="2">Uncharacterized protein</fullName>
    </submittedName>
</protein>
<keyword evidence="1" id="KW-0472">Membrane</keyword>
<comment type="caution">
    <text evidence="2">The sequence shown here is derived from an EMBL/GenBank/DDBJ whole genome shotgun (WGS) entry which is preliminary data.</text>
</comment>
<dbReference type="Proteomes" id="UP000011919">
    <property type="component" value="Unassembled WGS sequence"/>
</dbReference>
<dbReference type="AlphaFoldDB" id="M7NV12"/>
<proteinExistence type="predicted"/>
<keyword evidence="1" id="KW-0812">Transmembrane</keyword>
<sequence>MGMIGFVSVLAMALVSGAIAAVIWTTVFLKSRRNGWILLAVLVFLAGNQVSNAFQSIPAAGWMLLSVYTAFALLSVHRVRTRQPKETSGN</sequence>
<evidence type="ECO:0000313" key="2">
    <source>
        <dbReference type="EMBL" id="EMR05505.1"/>
    </source>
</evidence>